<dbReference type="Proteomes" id="UP001605036">
    <property type="component" value="Unassembled WGS sequence"/>
</dbReference>
<proteinExistence type="predicted"/>
<evidence type="ECO:0000313" key="1">
    <source>
        <dbReference type="EMBL" id="KAL2612839.1"/>
    </source>
</evidence>
<evidence type="ECO:0000313" key="2">
    <source>
        <dbReference type="Proteomes" id="UP001605036"/>
    </source>
</evidence>
<accession>A0ABD1XVL8</accession>
<evidence type="ECO:0008006" key="3">
    <source>
        <dbReference type="Google" id="ProtNLM"/>
    </source>
</evidence>
<sequence length="87" mass="9724">MSPPSKRRRVYKANFGTKRIRPQRGHVVRRYGGRTRTWRSSGAALPGPQRMVRSAKVGSGGVSRGMSLVPRMPDVRCRSWMPESAGD</sequence>
<comment type="caution">
    <text evidence="1">The sequence shown here is derived from an EMBL/GenBank/DDBJ whole genome shotgun (WGS) entry which is preliminary data.</text>
</comment>
<gene>
    <name evidence="1" type="ORF">R1flu_024531</name>
</gene>
<name>A0ABD1XVL8_9MARC</name>
<protein>
    <recommendedName>
        <fullName evidence="3">Ribosomal protein L34</fullName>
    </recommendedName>
</protein>
<dbReference type="AlphaFoldDB" id="A0ABD1XVL8"/>
<dbReference type="EMBL" id="JBHFFA010000007">
    <property type="protein sequence ID" value="KAL2612839.1"/>
    <property type="molecule type" value="Genomic_DNA"/>
</dbReference>
<organism evidence="1 2">
    <name type="scientific">Riccia fluitans</name>
    <dbReference type="NCBI Taxonomy" id="41844"/>
    <lineage>
        <taxon>Eukaryota</taxon>
        <taxon>Viridiplantae</taxon>
        <taxon>Streptophyta</taxon>
        <taxon>Embryophyta</taxon>
        <taxon>Marchantiophyta</taxon>
        <taxon>Marchantiopsida</taxon>
        <taxon>Marchantiidae</taxon>
        <taxon>Marchantiales</taxon>
        <taxon>Ricciaceae</taxon>
        <taxon>Riccia</taxon>
    </lineage>
</organism>
<keyword evidence="2" id="KW-1185">Reference proteome</keyword>
<reference evidence="1 2" key="1">
    <citation type="submission" date="2024-09" db="EMBL/GenBank/DDBJ databases">
        <title>Chromosome-scale assembly of Riccia fluitans.</title>
        <authorList>
            <person name="Paukszto L."/>
            <person name="Sawicki J."/>
            <person name="Karawczyk K."/>
            <person name="Piernik-Szablinska J."/>
            <person name="Szczecinska M."/>
            <person name="Mazdziarz M."/>
        </authorList>
    </citation>
    <scope>NUCLEOTIDE SEQUENCE [LARGE SCALE GENOMIC DNA]</scope>
    <source>
        <strain evidence="1">Rf_01</strain>
        <tissue evidence="1">Aerial parts of the thallus</tissue>
    </source>
</reference>